<evidence type="ECO:0000256" key="1">
    <source>
        <dbReference type="SAM" id="Phobius"/>
    </source>
</evidence>
<keyword evidence="1" id="KW-0472">Membrane</keyword>
<gene>
    <name evidence="3" type="ORF">B7G68_21040</name>
</gene>
<proteinExistence type="predicted"/>
<reference evidence="3 4" key="1">
    <citation type="journal article" date="2015" name="Biotechnol. Bioeng.">
        <title>Genome sequence and phenotypic characterization of Caulobacter segnis.</title>
        <authorList>
            <person name="Patel S."/>
            <person name="Fletcher B."/>
            <person name="Scott D.C."/>
            <person name="Ely B."/>
        </authorList>
    </citation>
    <scope>NUCLEOTIDE SEQUENCE [LARGE SCALE GENOMIC DNA]</scope>
    <source>
        <strain evidence="3 4">TK0059</strain>
    </source>
</reference>
<evidence type="ECO:0000313" key="4">
    <source>
        <dbReference type="Proteomes" id="UP000240527"/>
    </source>
</evidence>
<dbReference type="PANTHER" id="PTHR43179:SF11">
    <property type="entry name" value="GLYCOSYL TRANSFERASE"/>
    <property type="match status" value="1"/>
</dbReference>
<name>A0ABM6TLM1_9CAUL</name>
<keyword evidence="1" id="KW-0812">Transmembrane</keyword>
<dbReference type="EMBL" id="CP027850">
    <property type="protein sequence ID" value="AVQ04109.1"/>
    <property type="molecule type" value="Genomic_DNA"/>
</dbReference>
<organism evidence="3 4">
    <name type="scientific">Caulobacter segnis</name>
    <dbReference type="NCBI Taxonomy" id="88688"/>
    <lineage>
        <taxon>Bacteria</taxon>
        <taxon>Pseudomonadati</taxon>
        <taxon>Pseudomonadota</taxon>
        <taxon>Alphaproteobacteria</taxon>
        <taxon>Caulobacterales</taxon>
        <taxon>Caulobacteraceae</taxon>
        <taxon>Caulobacter</taxon>
    </lineage>
</organism>
<dbReference type="CDD" id="cd04186">
    <property type="entry name" value="GT_2_like_c"/>
    <property type="match status" value="1"/>
</dbReference>
<dbReference type="RefSeq" id="WP_013081172.1">
    <property type="nucleotide sequence ID" value="NZ_CP027850.1"/>
</dbReference>
<evidence type="ECO:0000313" key="3">
    <source>
        <dbReference type="EMBL" id="AVQ04109.1"/>
    </source>
</evidence>
<dbReference type="Proteomes" id="UP000240527">
    <property type="component" value="Chromosome"/>
</dbReference>
<dbReference type="Gene3D" id="3.90.550.10">
    <property type="entry name" value="Spore Coat Polysaccharide Biosynthesis Protein SpsA, Chain A"/>
    <property type="match status" value="1"/>
</dbReference>
<keyword evidence="4" id="KW-1185">Reference proteome</keyword>
<evidence type="ECO:0000259" key="2">
    <source>
        <dbReference type="Pfam" id="PF00535"/>
    </source>
</evidence>
<dbReference type="InterPro" id="IPR001173">
    <property type="entry name" value="Glyco_trans_2-like"/>
</dbReference>
<accession>A0ABM6TLM1</accession>
<keyword evidence="1" id="KW-1133">Transmembrane helix</keyword>
<feature type="domain" description="Glycosyltransferase 2-like" evidence="2">
    <location>
        <begin position="14"/>
        <end position="119"/>
    </location>
</feature>
<feature type="transmembrane region" description="Helical" evidence="1">
    <location>
        <begin position="253"/>
        <end position="274"/>
    </location>
</feature>
<dbReference type="InterPro" id="IPR029044">
    <property type="entry name" value="Nucleotide-diphossugar_trans"/>
</dbReference>
<sequence length="340" mass="36666">MPPETTEDKAPAVTVVIVSYQSGPTLAECLSRLESQTFRDFETILIDNASTDGAPQAAAKAYPWVDFVEAGANLGFAVGNNLAARRAGGRWLVLLNPDAYPEPDWLAELMAGVGRHPAVKSFASLQLSADRPGLLDGAGDNLTSAGIPFRGGYGRKAPAALPEGEVFSACGAAMLIDRQLFLDVGGFDERYFCYCEDVDLGYRLRLLGEPTLLLPKARVAHVGSASTGVRSDFAIFHGSRNRVWTFLKNTPGWLFPVTLPLHVAVTAGLLLLHWRRGDVGPAVRGIKAALKRDDLDAVMADRRAIQAKRKASPTAILRVMSIDPAAFVGRRFVIRKARGL</sequence>
<dbReference type="Pfam" id="PF00535">
    <property type="entry name" value="Glycos_transf_2"/>
    <property type="match status" value="1"/>
</dbReference>
<dbReference type="SUPFAM" id="SSF53448">
    <property type="entry name" value="Nucleotide-diphospho-sugar transferases"/>
    <property type="match status" value="1"/>
</dbReference>
<protein>
    <submittedName>
        <fullName evidence="3">Glycosyltransferase family 2 protein</fullName>
    </submittedName>
</protein>
<dbReference type="PANTHER" id="PTHR43179">
    <property type="entry name" value="RHAMNOSYLTRANSFERASE WBBL"/>
    <property type="match status" value="1"/>
</dbReference>